<name>A0A914XC55_9BILA</name>
<dbReference type="SUPFAM" id="SSF46689">
    <property type="entry name" value="Homeodomain-like"/>
    <property type="match status" value="1"/>
</dbReference>
<dbReference type="PROSITE" id="PS50071">
    <property type="entry name" value="HOMEOBOX_2"/>
    <property type="match status" value="1"/>
</dbReference>
<dbReference type="GO" id="GO:0007399">
    <property type="term" value="P:nervous system development"/>
    <property type="evidence" value="ECO:0007669"/>
    <property type="project" value="UniProtKB-KW"/>
</dbReference>
<dbReference type="AlphaFoldDB" id="A0A914XC55"/>
<evidence type="ECO:0000256" key="5">
    <source>
        <dbReference type="ARBA" id="ARBA00023155"/>
    </source>
</evidence>
<reference evidence="12" key="1">
    <citation type="submission" date="2022-11" db="UniProtKB">
        <authorList>
            <consortium name="WormBaseParasite"/>
        </authorList>
    </citation>
    <scope>IDENTIFICATION</scope>
</reference>
<evidence type="ECO:0000256" key="2">
    <source>
        <dbReference type="ARBA" id="ARBA00022473"/>
    </source>
</evidence>
<dbReference type="PANTHER" id="PTHR45793">
    <property type="entry name" value="HOMEOBOX PROTEIN"/>
    <property type="match status" value="1"/>
</dbReference>
<dbReference type="CDD" id="cd00086">
    <property type="entry name" value="homeodomain"/>
    <property type="match status" value="1"/>
</dbReference>
<dbReference type="GO" id="GO:0005634">
    <property type="term" value="C:nucleus"/>
    <property type="evidence" value="ECO:0007669"/>
    <property type="project" value="UniProtKB-SubCell"/>
</dbReference>
<evidence type="ECO:0000256" key="3">
    <source>
        <dbReference type="ARBA" id="ARBA00022902"/>
    </source>
</evidence>
<dbReference type="GO" id="GO:0000978">
    <property type="term" value="F:RNA polymerase II cis-regulatory region sequence-specific DNA binding"/>
    <property type="evidence" value="ECO:0007669"/>
    <property type="project" value="TreeGrafter"/>
</dbReference>
<comment type="subcellular location">
    <subcellularLocation>
        <location evidence="1 7 8">Nucleus</location>
    </subcellularLocation>
</comment>
<feature type="domain" description="Homeobox" evidence="10">
    <location>
        <begin position="93"/>
        <end position="153"/>
    </location>
</feature>
<dbReference type="Pfam" id="PF00046">
    <property type="entry name" value="Homeodomain"/>
    <property type="match status" value="1"/>
</dbReference>
<feature type="region of interest" description="Disordered" evidence="9">
    <location>
        <begin position="152"/>
        <end position="224"/>
    </location>
</feature>
<evidence type="ECO:0000256" key="8">
    <source>
        <dbReference type="RuleBase" id="RU000682"/>
    </source>
</evidence>
<dbReference type="InterPro" id="IPR009057">
    <property type="entry name" value="Homeodomain-like_sf"/>
</dbReference>
<evidence type="ECO:0000256" key="6">
    <source>
        <dbReference type="ARBA" id="ARBA00023242"/>
    </source>
</evidence>
<sequence>MSMSYMPSVTAVSGVGSAANMSSAAAAAAYFKNPYGVPSNHPMHPGATLSFGSQPSHHNFLQAGMAAYAGGSLADFQVGAAGLPPWTSGPPPRKQRRERTTFTRAQLEVLEALFSKTRYPDIFMREEMALKINLPESRVQVWFKNRRAKARQQKKAQAASSSSSNCQSDSATGDSTSDRSTGGGVTSAIVKSEDQALEQGAHASTPHSPADGVDGVGIGSLKQQQHGSSVGAYLPTISPSGGGYGTPAAAAAGGFRPSPLSQQGGYGYPGAAAYQPPMTDYFQTYAPAGAYTPGDPWKFNMMA</sequence>
<keyword evidence="2" id="KW-0217">Developmental protein</keyword>
<dbReference type="GO" id="GO:0000981">
    <property type="term" value="F:DNA-binding transcription factor activity, RNA polymerase II-specific"/>
    <property type="evidence" value="ECO:0007669"/>
    <property type="project" value="InterPro"/>
</dbReference>
<evidence type="ECO:0000256" key="4">
    <source>
        <dbReference type="ARBA" id="ARBA00023125"/>
    </source>
</evidence>
<proteinExistence type="predicted"/>
<keyword evidence="3" id="KW-0524">Neurogenesis</keyword>
<dbReference type="FunFam" id="1.10.10.60:FF:000068">
    <property type="entry name" value="Orthodenticle homeobox 1"/>
    <property type="match status" value="1"/>
</dbReference>
<evidence type="ECO:0000313" key="11">
    <source>
        <dbReference type="Proteomes" id="UP000887566"/>
    </source>
</evidence>
<dbReference type="InterPro" id="IPR017970">
    <property type="entry name" value="Homeobox_CS"/>
</dbReference>
<dbReference type="InterPro" id="IPR001356">
    <property type="entry name" value="HD"/>
</dbReference>
<dbReference type="WBParaSite" id="PSAMB.scaffold6988size8469.g29420.t2">
    <property type="protein sequence ID" value="PSAMB.scaffold6988size8469.g29420.t2"/>
    <property type="gene ID" value="PSAMB.scaffold6988size8469.g29420"/>
</dbReference>
<evidence type="ECO:0000313" key="12">
    <source>
        <dbReference type="WBParaSite" id="PSAMB.scaffold6988size8469.g29420.t2"/>
    </source>
</evidence>
<protein>
    <submittedName>
        <fullName evidence="12">Homeobox domain-containing protein</fullName>
    </submittedName>
</protein>
<feature type="compositionally biased region" description="Low complexity" evidence="9">
    <location>
        <begin position="155"/>
        <end position="180"/>
    </location>
</feature>
<keyword evidence="5 7" id="KW-0371">Homeobox</keyword>
<dbReference type="GO" id="GO:0045944">
    <property type="term" value="P:positive regulation of transcription by RNA polymerase II"/>
    <property type="evidence" value="ECO:0007669"/>
    <property type="project" value="UniProtKB-ARBA"/>
</dbReference>
<dbReference type="SMART" id="SM00389">
    <property type="entry name" value="HOX"/>
    <property type="match status" value="1"/>
</dbReference>
<evidence type="ECO:0000256" key="7">
    <source>
        <dbReference type="PROSITE-ProRule" id="PRU00108"/>
    </source>
</evidence>
<dbReference type="PROSITE" id="PS00027">
    <property type="entry name" value="HOMEOBOX_1"/>
    <property type="match status" value="1"/>
</dbReference>
<dbReference type="PANTHER" id="PTHR45793:SF5">
    <property type="entry name" value="HOMEOTIC PROTEIN OCELLILESS"/>
    <property type="match status" value="1"/>
</dbReference>
<dbReference type="Gene3D" id="1.10.10.60">
    <property type="entry name" value="Homeodomain-like"/>
    <property type="match status" value="1"/>
</dbReference>
<accession>A0A914XC55</accession>
<evidence type="ECO:0000259" key="10">
    <source>
        <dbReference type="PROSITE" id="PS50071"/>
    </source>
</evidence>
<keyword evidence="11" id="KW-1185">Reference proteome</keyword>
<keyword evidence="4 7" id="KW-0238">DNA-binding</keyword>
<organism evidence="11 12">
    <name type="scientific">Plectus sambesii</name>
    <dbReference type="NCBI Taxonomy" id="2011161"/>
    <lineage>
        <taxon>Eukaryota</taxon>
        <taxon>Metazoa</taxon>
        <taxon>Ecdysozoa</taxon>
        <taxon>Nematoda</taxon>
        <taxon>Chromadorea</taxon>
        <taxon>Plectida</taxon>
        <taxon>Plectina</taxon>
        <taxon>Plectoidea</taxon>
        <taxon>Plectidae</taxon>
        <taxon>Plectus</taxon>
    </lineage>
</organism>
<evidence type="ECO:0000256" key="9">
    <source>
        <dbReference type="SAM" id="MobiDB-lite"/>
    </source>
</evidence>
<dbReference type="Proteomes" id="UP000887566">
    <property type="component" value="Unplaced"/>
</dbReference>
<evidence type="ECO:0000256" key="1">
    <source>
        <dbReference type="ARBA" id="ARBA00004123"/>
    </source>
</evidence>
<keyword evidence="6 7" id="KW-0539">Nucleus</keyword>
<feature type="DNA-binding region" description="Homeobox" evidence="7">
    <location>
        <begin position="95"/>
        <end position="154"/>
    </location>
</feature>